<evidence type="ECO:0000259" key="1">
    <source>
        <dbReference type="PROSITE" id="PS50878"/>
    </source>
</evidence>
<reference evidence="2 3" key="1">
    <citation type="submission" date="2018-11" db="EMBL/GenBank/DDBJ databases">
        <authorList>
            <consortium name="Pathogen Informatics"/>
        </authorList>
    </citation>
    <scope>NUCLEOTIDE SEQUENCE [LARGE SCALE GENOMIC DNA]</scope>
</reference>
<protein>
    <recommendedName>
        <fullName evidence="1">Reverse transcriptase domain-containing protein</fullName>
    </recommendedName>
</protein>
<evidence type="ECO:0000313" key="2">
    <source>
        <dbReference type="EMBL" id="VDN39295.1"/>
    </source>
</evidence>
<accession>A0A3P7NA32</accession>
<dbReference type="PANTHER" id="PTHR47027">
    <property type="entry name" value="REVERSE TRANSCRIPTASE DOMAIN-CONTAINING PROTEIN"/>
    <property type="match status" value="1"/>
</dbReference>
<name>A0A3P7NA32_DIBLA</name>
<dbReference type="PANTHER" id="PTHR47027:SF26">
    <property type="entry name" value="REVERSE TRANSCRIPTASE DOMAIN-CONTAINING PROTEIN"/>
    <property type="match status" value="1"/>
</dbReference>
<feature type="domain" description="Reverse transcriptase" evidence="1">
    <location>
        <begin position="1"/>
        <end position="91"/>
    </location>
</feature>
<dbReference type="AlphaFoldDB" id="A0A3P7NA32"/>
<sequence length="99" mass="10903">MQPPTRVSTTTAHDLLFAEDYVLNITTEADIQRNMELLAAGCSNFGLTINTNKTVLMHQQPSAANYATQRIKVNGAELNSVENFGYLGSTLSRNKIIDE</sequence>
<dbReference type="OrthoDB" id="6261115at2759"/>
<dbReference type="PROSITE" id="PS50878">
    <property type="entry name" value="RT_POL"/>
    <property type="match status" value="1"/>
</dbReference>
<keyword evidence="3" id="KW-1185">Reference proteome</keyword>
<organism evidence="2 3">
    <name type="scientific">Dibothriocephalus latus</name>
    <name type="common">Fish tapeworm</name>
    <name type="synonym">Diphyllobothrium latum</name>
    <dbReference type="NCBI Taxonomy" id="60516"/>
    <lineage>
        <taxon>Eukaryota</taxon>
        <taxon>Metazoa</taxon>
        <taxon>Spiralia</taxon>
        <taxon>Lophotrochozoa</taxon>
        <taxon>Platyhelminthes</taxon>
        <taxon>Cestoda</taxon>
        <taxon>Eucestoda</taxon>
        <taxon>Diphyllobothriidea</taxon>
        <taxon>Diphyllobothriidae</taxon>
        <taxon>Dibothriocephalus</taxon>
    </lineage>
</organism>
<dbReference type="InterPro" id="IPR000477">
    <property type="entry name" value="RT_dom"/>
</dbReference>
<gene>
    <name evidence="2" type="ORF">DILT_LOCUS17824</name>
</gene>
<proteinExistence type="predicted"/>
<evidence type="ECO:0000313" key="3">
    <source>
        <dbReference type="Proteomes" id="UP000281553"/>
    </source>
</evidence>
<dbReference type="EMBL" id="UYRU01095051">
    <property type="protein sequence ID" value="VDN39295.1"/>
    <property type="molecule type" value="Genomic_DNA"/>
</dbReference>
<dbReference type="Proteomes" id="UP000281553">
    <property type="component" value="Unassembled WGS sequence"/>
</dbReference>